<evidence type="ECO:0000256" key="10">
    <source>
        <dbReference type="ARBA" id="ARBA00024073"/>
    </source>
</evidence>
<protein>
    <recommendedName>
        <fullName evidence="10">acetyl-CoA C-acyltransferase</fullName>
        <ecNumber evidence="10">2.3.1.16</ecNumber>
    </recommendedName>
</protein>
<organism evidence="15">
    <name type="scientific">Gambierdiscus polynesiensis</name>
    <dbReference type="NCBI Taxonomy" id="439318"/>
    <lineage>
        <taxon>Eukaryota</taxon>
        <taxon>Sar</taxon>
        <taxon>Alveolata</taxon>
        <taxon>Dinophyceae</taxon>
        <taxon>Gonyaulacales</taxon>
        <taxon>Pyrocystaceae</taxon>
        <taxon>Gambierdiscus</taxon>
    </lineage>
</organism>
<dbReference type="InterPro" id="IPR020615">
    <property type="entry name" value="Thiolase_acyl_enz_int_AS"/>
</dbReference>
<dbReference type="GO" id="GO:0005777">
    <property type="term" value="C:peroxisome"/>
    <property type="evidence" value="ECO:0007669"/>
    <property type="project" value="UniProtKB-SubCell"/>
</dbReference>
<dbReference type="SUPFAM" id="SSF53901">
    <property type="entry name" value="Thiolase-like"/>
    <property type="match status" value="2"/>
</dbReference>
<evidence type="ECO:0000256" key="8">
    <source>
        <dbReference type="ARBA" id="ARBA00023140"/>
    </source>
</evidence>
<dbReference type="InterPro" id="IPR020616">
    <property type="entry name" value="Thiolase_N"/>
</dbReference>
<keyword evidence="4 12" id="KW-0808">Transferase</keyword>
<evidence type="ECO:0000256" key="9">
    <source>
        <dbReference type="ARBA" id="ARBA00023315"/>
    </source>
</evidence>
<feature type="active site" description="Acyl-thioester intermediate" evidence="11">
    <location>
        <position position="125"/>
    </location>
</feature>
<comment type="subcellular location">
    <subcellularLocation>
        <location evidence="1">Peroxisome</location>
    </subcellularLocation>
</comment>
<dbReference type="NCBIfam" id="TIGR01930">
    <property type="entry name" value="AcCoA-C-Actrans"/>
    <property type="match status" value="1"/>
</dbReference>
<keyword evidence="5" id="KW-0276">Fatty acid metabolism</keyword>
<evidence type="ECO:0000256" key="12">
    <source>
        <dbReference type="RuleBase" id="RU003557"/>
    </source>
</evidence>
<evidence type="ECO:0000256" key="5">
    <source>
        <dbReference type="ARBA" id="ARBA00022832"/>
    </source>
</evidence>
<evidence type="ECO:0000256" key="3">
    <source>
        <dbReference type="ARBA" id="ARBA00010982"/>
    </source>
</evidence>
<dbReference type="InterPro" id="IPR016039">
    <property type="entry name" value="Thiolase-like"/>
</dbReference>
<keyword evidence="6" id="KW-0809">Transit peptide</keyword>
<dbReference type="PROSITE" id="PS00737">
    <property type="entry name" value="THIOLASE_2"/>
    <property type="match status" value="1"/>
</dbReference>
<dbReference type="InterPro" id="IPR020617">
    <property type="entry name" value="Thiolase_C"/>
</dbReference>
<evidence type="ECO:0000256" key="1">
    <source>
        <dbReference type="ARBA" id="ARBA00004275"/>
    </source>
</evidence>
<dbReference type="GO" id="GO:0003988">
    <property type="term" value="F:acetyl-CoA C-acyltransferase activity"/>
    <property type="evidence" value="ECO:0007669"/>
    <property type="project" value="UniProtKB-EC"/>
</dbReference>
<evidence type="ECO:0000259" key="14">
    <source>
        <dbReference type="Pfam" id="PF02803"/>
    </source>
</evidence>
<keyword evidence="7" id="KW-0443">Lipid metabolism</keyword>
<dbReference type="PANTHER" id="PTHR43853:SF8">
    <property type="entry name" value="3-KETOACYL-COA THIOLASE, PEROXISOMAL"/>
    <property type="match status" value="1"/>
</dbReference>
<evidence type="ECO:0000256" key="11">
    <source>
        <dbReference type="PIRSR" id="PIRSR000429-1"/>
    </source>
</evidence>
<reference evidence="15" key="1">
    <citation type="journal article" date="2020" name="PLoS ONE">
        <title>Transcriptomic analysis of polyketide synthases in a highly ciguatoxic dinoflagellate, Gambierdiscus polynesiensis and low toxicity Gambierdiscus pacificus, from French Polynesia.</title>
        <authorList>
            <person name="Van Dolah F.M."/>
            <person name="Morey J.S."/>
            <person name="Milne S."/>
            <person name="Ung A."/>
            <person name="Anderson P.E."/>
            <person name="Chinain M."/>
        </authorList>
    </citation>
    <scope>NUCLEOTIDE SEQUENCE</scope>
</reference>
<feature type="domain" description="Thiolase N-terminal" evidence="13">
    <location>
        <begin position="40"/>
        <end position="295"/>
    </location>
</feature>
<feature type="active site" description="Proton acceptor" evidence="11">
    <location>
        <position position="412"/>
    </location>
</feature>
<dbReference type="CDD" id="cd00751">
    <property type="entry name" value="thiolase"/>
    <property type="match status" value="1"/>
</dbReference>
<dbReference type="PROSITE" id="PS00098">
    <property type="entry name" value="THIOLASE_1"/>
    <property type="match status" value="1"/>
</dbReference>
<feature type="domain" description="Thiolase C-terminal" evidence="14">
    <location>
        <begin position="304"/>
        <end position="424"/>
    </location>
</feature>
<comment type="similarity">
    <text evidence="3 12">Belongs to the thiolase-like superfamily. Thiolase family.</text>
</comment>
<feature type="active site" description="Proton acceptor" evidence="11">
    <location>
        <position position="382"/>
    </location>
</feature>
<evidence type="ECO:0000313" key="15">
    <source>
        <dbReference type="EMBL" id="QJU71815.1"/>
    </source>
</evidence>
<dbReference type="Pfam" id="PF02803">
    <property type="entry name" value="Thiolase_C"/>
    <property type="match status" value="1"/>
</dbReference>
<comment type="pathway">
    <text evidence="2">Lipid metabolism.</text>
</comment>
<dbReference type="InterPro" id="IPR050215">
    <property type="entry name" value="Thiolase-like_sf_Thiolase"/>
</dbReference>
<dbReference type="InterPro" id="IPR020613">
    <property type="entry name" value="Thiolase_CS"/>
</dbReference>
<dbReference type="EMBL" id="MT165624">
    <property type="protein sequence ID" value="QJU71815.1"/>
    <property type="molecule type" value="mRNA"/>
</dbReference>
<dbReference type="FunFam" id="3.40.47.10:FF:000010">
    <property type="entry name" value="Acetyl-CoA acetyltransferase (Thiolase)"/>
    <property type="match status" value="1"/>
</dbReference>
<dbReference type="GO" id="GO:0006635">
    <property type="term" value="P:fatty acid beta-oxidation"/>
    <property type="evidence" value="ECO:0007669"/>
    <property type="project" value="TreeGrafter"/>
</dbReference>
<evidence type="ECO:0000256" key="6">
    <source>
        <dbReference type="ARBA" id="ARBA00022946"/>
    </source>
</evidence>
<proteinExistence type="evidence at transcript level"/>
<keyword evidence="8" id="KW-0576">Peroxisome</keyword>
<evidence type="ECO:0000256" key="4">
    <source>
        <dbReference type="ARBA" id="ARBA00022679"/>
    </source>
</evidence>
<dbReference type="PANTHER" id="PTHR43853">
    <property type="entry name" value="3-KETOACYL-COA THIOLASE, PEROXISOMAL"/>
    <property type="match status" value="1"/>
</dbReference>
<evidence type="ECO:0000256" key="2">
    <source>
        <dbReference type="ARBA" id="ARBA00005189"/>
    </source>
</evidence>
<dbReference type="Gene3D" id="3.40.47.10">
    <property type="match status" value="1"/>
</dbReference>
<name>A0A6M5KF05_9DINO</name>
<dbReference type="Pfam" id="PF00108">
    <property type="entry name" value="Thiolase_N"/>
    <property type="match status" value="1"/>
</dbReference>
<dbReference type="PIRSF" id="PIRSF000429">
    <property type="entry name" value="Ac-CoA_Ac_transf"/>
    <property type="match status" value="1"/>
</dbReference>
<dbReference type="GO" id="GO:0010124">
    <property type="term" value="P:phenylacetate catabolic process"/>
    <property type="evidence" value="ECO:0007669"/>
    <property type="project" value="TreeGrafter"/>
</dbReference>
<keyword evidence="9 12" id="KW-0012">Acyltransferase</keyword>
<evidence type="ECO:0000256" key="7">
    <source>
        <dbReference type="ARBA" id="ARBA00023098"/>
    </source>
</evidence>
<dbReference type="PROSITE" id="PS00099">
    <property type="entry name" value="THIOLASE_3"/>
    <property type="match status" value="1"/>
</dbReference>
<dbReference type="InterPro" id="IPR020610">
    <property type="entry name" value="Thiolase_AS"/>
</dbReference>
<dbReference type="EC" id="2.3.1.16" evidence="10"/>
<sequence>MDRLQRIAKHIVVADVATPRLSAVPTASTMSSAEKSDDDVVICCAVRTAIAKANRGGFKDTPCEEMLAPLFKAVTERTKLDPKTVGDIQIGNVSQPGAGAVTSRMAQFMGDLPFEIPLSTVNRQCSSGLQAVANIASSIRSGVIDVGIAGGVESMTMYNMASSVDPNKFSTKIADNDLAMSCLIPMGITSENVAEAYKISPEKQNALAVASHSKAIAAQRQGLFNEEIVPVSVRVKDKDGKSTEAVVKADEGPREGTTLEGLSKLKPAFKPGGSTTAGNSSQVSDGAAMVLLARRGAAKKLGLPILARMRSYAVVGVDPKLMGIGPAFAIPSALEKAGLTINDIDIFEINEAFASQATMSVEHLKVPMEKVNPKGGAIALGHPLGCTGSRQIATLLPELKRTKGKLGVVSMCIGTGMGAAGVIESEQ</sequence>
<dbReference type="InterPro" id="IPR002155">
    <property type="entry name" value="Thiolase"/>
</dbReference>
<dbReference type="AlphaFoldDB" id="A0A6M5KF05"/>
<accession>A0A6M5KF05</accession>
<evidence type="ECO:0000259" key="13">
    <source>
        <dbReference type="Pfam" id="PF00108"/>
    </source>
</evidence>